<keyword evidence="2" id="KW-1185">Reference proteome</keyword>
<dbReference type="Proteomes" id="UP000555393">
    <property type="component" value="Unassembled WGS sequence"/>
</dbReference>
<protein>
    <recommendedName>
        <fullName evidence="3">DUF3168 domain-containing protein</fullName>
    </recommendedName>
</protein>
<accession>A0A841LSS0</accession>
<gene>
    <name evidence="1" type="ORF">FHS77_000840</name>
</gene>
<dbReference type="AlphaFoldDB" id="A0A841LSS0"/>
<evidence type="ECO:0008006" key="3">
    <source>
        <dbReference type="Google" id="ProtNLM"/>
    </source>
</evidence>
<organism evidence="1 2">
    <name type="scientific">Paenochrobactrum gallinarii</name>
    <dbReference type="NCBI Taxonomy" id="643673"/>
    <lineage>
        <taxon>Bacteria</taxon>
        <taxon>Pseudomonadati</taxon>
        <taxon>Pseudomonadota</taxon>
        <taxon>Alphaproteobacteria</taxon>
        <taxon>Hyphomicrobiales</taxon>
        <taxon>Brucellaceae</taxon>
        <taxon>Paenochrobactrum</taxon>
    </lineage>
</organism>
<dbReference type="Pfam" id="PF11367">
    <property type="entry name" value="Tail_completion_gp17"/>
    <property type="match status" value="1"/>
</dbReference>
<name>A0A841LSS0_9HYPH</name>
<dbReference type="RefSeq" id="WP_184220386.1">
    <property type="nucleotide sequence ID" value="NZ_JACIIU010000002.1"/>
</dbReference>
<dbReference type="InterPro" id="IPR053745">
    <property type="entry name" value="Viral_Tail_Comp_sf"/>
</dbReference>
<proteinExistence type="predicted"/>
<reference evidence="1 2" key="1">
    <citation type="submission" date="2020-08" db="EMBL/GenBank/DDBJ databases">
        <title>Genomic Encyclopedia of Type Strains, Phase IV (KMG-IV): sequencing the most valuable type-strain genomes for metagenomic binning, comparative biology and taxonomic classification.</title>
        <authorList>
            <person name="Goeker M."/>
        </authorList>
    </citation>
    <scope>NUCLEOTIDE SEQUENCE [LARGE SCALE GENOMIC DNA]</scope>
    <source>
        <strain evidence="1 2">DSM 22336</strain>
    </source>
</reference>
<evidence type="ECO:0000313" key="1">
    <source>
        <dbReference type="EMBL" id="MBB6260316.1"/>
    </source>
</evidence>
<comment type="caution">
    <text evidence="1">The sequence shown here is derived from an EMBL/GenBank/DDBJ whole genome shotgun (WGS) entry which is preliminary data.</text>
</comment>
<dbReference type="InterPro" id="IPR021508">
    <property type="entry name" value="Gp17-like"/>
</dbReference>
<evidence type="ECO:0000313" key="2">
    <source>
        <dbReference type="Proteomes" id="UP000555393"/>
    </source>
</evidence>
<sequence>MSASISLQKAIYDLLCHDADVSAKLGANRILDHVPPSTGFPYITLGSSVVYDWSTDSEPGQEHLISLHIWAQSSGRKFVLEVIELIAQKLDQEALRLGRYTLVNLSLQEITAQNSDRRNAYQGIMRYRAVTEPQAA</sequence>
<dbReference type="EMBL" id="JACIIU010000002">
    <property type="protein sequence ID" value="MBB6260316.1"/>
    <property type="molecule type" value="Genomic_DNA"/>
</dbReference>
<dbReference type="Gene3D" id="3.30.2000.30">
    <property type="match status" value="1"/>
</dbReference>